<dbReference type="AlphaFoldDB" id="R4U104"/>
<protein>
    <recommendedName>
        <fullName evidence="3">Lipoprotein</fullName>
    </recommendedName>
</protein>
<proteinExistence type="predicted"/>
<evidence type="ECO:0000313" key="2">
    <source>
        <dbReference type="Proteomes" id="UP000013964"/>
    </source>
</evidence>
<dbReference type="PROSITE" id="PS51257">
    <property type="entry name" value="PROKAR_LIPOPROTEIN"/>
    <property type="match status" value="1"/>
</dbReference>
<dbReference type="HOGENOM" id="CLU_1314740_0_0_14"/>
<dbReference type="RefSeq" id="WP_016338817.1">
    <property type="nucleotide sequence ID" value="NC_021280.1"/>
</dbReference>
<evidence type="ECO:0008006" key="3">
    <source>
        <dbReference type="Google" id="ProtNLM"/>
    </source>
</evidence>
<name>R4U104_9MOLU</name>
<dbReference type="OrthoDB" id="388894at2"/>
<dbReference type="Proteomes" id="UP000013964">
    <property type="component" value="Chromosome"/>
</dbReference>
<organism evidence="1 2">
    <name type="scientific">Spiroplasma chrysopicola DF-1</name>
    <dbReference type="NCBI Taxonomy" id="1276227"/>
    <lineage>
        <taxon>Bacteria</taxon>
        <taxon>Bacillati</taxon>
        <taxon>Mycoplasmatota</taxon>
        <taxon>Mollicutes</taxon>
        <taxon>Entomoplasmatales</taxon>
        <taxon>Spiroplasmataceae</taxon>
        <taxon>Spiroplasma</taxon>
    </lineage>
</organism>
<gene>
    <name evidence="1" type="ORF">SCHRY_v1c04100</name>
</gene>
<accession>R4U104</accession>
<keyword evidence="2" id="KW-1185">Reference proteome</keyword>
<dbReference type="KEGG" id="scr:SCHRY_v1c04100"/>
<dbReference type="PATRIC" id="fig|1276227.3.peg.409"/>
<reference evidence="1 2" key="1">
    <citation type="journal article" date="2013" name="Genome Biol. Evol.">
        <title>Complete genomes of two dipteran-associated spiroplasmas provided insights into the origin, dynamics, and impacts of viral invasion in spiroplasma.</title>
        <authorList>
            <person name="Ku C."/>
            <person name="Lo W.S."/>
            <person name="Chen L.L."/>
            <person name="Kuo C.H."/>
        </authorList>
    </citation>
    <scope>NUCLEOTIDE SEQUENCE [LARGE SCALE GENOMIC DNA]</scope>
    <source>
        <strain evidence="1 2">DF-1</strain>
    </source>
</reference>
<evidence type="ECO:0000313" key="1">
    <source>
        <dbReference type="EMBL" id="AGM24992.1"/>
    </source>
</evidence>
<sequence length="209" mass="24026">MMRKLLLTFNTISIFSTSSLVVSCQKAEAHDQTKITLSAIKTELALVPIINPKQTVTEFMFEDAIYRALETDDFRGTPNDNELVFTYYSNGVITDWKDLSLTERIAKTDRVELEITAGREAKHFLDKTPRIFTTLYKEEVASLEDIKLIYDLNDLKALPEKELQHYFELKNKTIFFNNRHVIFTKTPTAVTISAVDTSDRYKGTLTIKL</sequence>
<dbReference type="STRING" id="1276227.SCHRY_v1c04100"/>
<dbReference type="EMBL" id="CP005077">
    <property type="protein sequence ID" value="AGM24992.1"/>
    <property type="molecule type" value="Genomic_DNA"/>
</dbReference>